<dbReference type="Pfam" id="PF00196">
    <property type="entry name" value="GerE"/>
    <property type="match status" value="1"/>
</dbReference>
<evidence type="ECO:0000256" key="1">
    <source>
        <dbReference type="ARBA" id="ARBA00023015"/>
    </source>
</evidence>
<accession>A0A2S6FMA0</accession>
<dbReference type="SMART" id="SM00421">
    <property type="entry name" value="HTH_LUXR"/>
    <property type="match status" value="1"/>
</dbReference>
<dbReference type="GO" id="GO:0006355">
    <property type="term" value="P:regulation of DNA-templated transcription"/>
    <property type="evidence" value="ECO:0007669"/>
    <property type="project" value="InterPro"/>
</dbReference>
<sequence length="403" mass="44959">MPICKDRVPLSVLPWRKQPSWRVVEVLPELIGLVYEGVAEVRPWFALVERLRSLFAARNVTVTLHHWQDRIGDVHVMSLDEHDNTDWQLAERIYRERFAHIELLRPETMSPGQLREFGPGDVEPACAEFFTVLGIGQCLRICFAESGGMRCWVDVLLGDGTPKRGFCAEERHLFLSLLPHLTRALGLYARMQRQEAHRLVYEGNLDHLQQGCLLLNGESRVITANRAVKAMLARHAGIELTKGRVQIRDRSLQQLLEQAIARAVEQRHAPGPAEPGKLLRVPGQAGVLFGMSVAPAPLLRYFQGCQAPSVILNLVELSEVTTAPQSSSYPPELIAQLFALTRQEARLASCLADGQSISEAAAQMGIAVTAARNYTKNIYAKLGIKGQTDLVRMLCKSSVLLRR</sequence>
<evidence type="ECO:0000256" key="2">
    <source>
        <dbReference type="ARBA" id="ARBA00023125"/>
    </source>
</evidence>
<keyword evidence="1" id="KW-0805">Transcription regulation</keyword>
<dbReference type="EMBL" id="NIRS01000003">
    <property type="protein sequence ID" value="PPK38500.1"/>
    <property type="molecule type" value="Genomic_DNA"/>
</dbReference>
<feature type="domain" description="HTH luxR-type" evidence="4">
    <location>
        <begin position="337"/>
        <end position="394"/>
    </location>
</feature>
<reference evidence="6" key="1">
    <citation type="submission" date="2017-06" db="EMBL/GenBank/DDBJ databases">
        <authorList>
            <person name="Furmanczyk E.M."/>
        </authorList>
    </citation>
    <scope>NUCLEOTIDE SEQUENCE [LARGE SCALE GENOMIC DNA]</scope>
    <source>
        <strain evidence="6">AP3_16</strain>
    </source>
</reference>
<comment type="caution">
    <text evidence="5">The sequence shown here is derived from an EMBL/GenBank/DDBJ whole genome shotgun (WGS) entry which is preliminary data.</text>
</comment>
<dbReference type="RefSeq" id="WP_104449096.1">
    <property type="nucleotide sequence ID" value="NZ_NIRS01000003.1"/>
</dbReference>
<dbReference type="Gene3D" id="1.10.10.10">
    <property type="entry name" value="Winged helix-like DNA-binding domain superfamily/Winged helix DNA-binding domain"/>
    <property type="match status" value="1"/>
</dbReference>
<keyword evidence="2" id="KW-0238">DNA-binding</keyword>
<dbReference type="PANTHER" id="PTHR44688:SF16">
    <property type="entry name" value="DNA-BINDING TRANSCRIPTIONAL ACTIVATOR DEVR_DOSR"/>
    <property type="match status" value="1"/>
</dbReference>
<name>A0A2S6FMA0_9PSED</name>
<keyword evidence="6" id="KW-1185">Reference proteome</keyword>
<evidence type="ECO:0000313" key="5">
    <source>
        <dbReference type="EMBL" id="PPK38500.1"/>
    </source>
</evidence>
<protein>
    <submittedName>
        <fullName evidence="5">LuxR family transcriptional regulator</fullName>
    </submittedName>
</protein>
<dbReference type="InterPro" id="IPR036388">
    <property type="entry name" value="WH-like_DNA-bd_sf"/>
</dbReference>
<proteinExistence type="predicted"/>
<gene>
    <name evidence="5" type="ORF">CD175_11850</name>
</gene>
<dbReference type="InterPro" id="IPR016032">
    <property type="entry name" value="Sig_transdc_resp-reg_C-effctor"/>
</dbReference>
<evidence type="ECO:0000259" key="4">
    <source>
        <dbReference type="SMART" id="SM00421"/>
    </source>
</evidence>
<evidence type="ECO:0000313" key="6">
    <source>
        <dbReference type="Proteomes" id="UP000238541"/>
    </source>
</evidence>
<keyword evidence="3" id="KW-0804">Transcription</keyword>
<dbReference type="InterPro" id="IPR000792">
    <property type="entry name" value="Tscrpt_reg_LuxR_C"/>
</dbReference>
<dbReference type="GO" id="GO:0003677">
    <property type="term" value="F:DNA binding"/>
    <property type="evidence" value="ECO:0007669"/>
    <property type="project" value="UniProtKB-KW"/>
</dbReference>
<dbReference type="AlphaFoldDB" id="A0A2S6FMA0"/>
<evidence type="ECO:0000256" key="3">
    <source>
        <dbReference type="ARBA" id="ARBA00023163"/>
    </source>
</evidence>
<dbReference type="PANTHER" id="PTHR44688">
    <property type="entry name" value="DNA-BINDING TRANSCRIPTIONAL ACTIVATOR DEVR_DOSR"/>
    <property type="match status" value="1"/>
</dbReference>
<organism evidence="5 6">
    <name type="scientific">Pseudomonas laurylsulfatiphila</name>
    <dbReference type="NCBI Taxonomy" id="2011015"/>
    <lineage>
        <taxon>Bacteria</taxon>
        <taxon>Pseudomonadati</taxon>
        <taxon>Pseudomonadota</taxon>
        <taxon>Gammaproteobacteria</taxon>
        <taxon>Pseudomonadales</taxon>
        <taxon>Pseudomonadaceae</taxon>
        <taxon>Pseudomonas</taxon>
    </lineage>
</organism>
<dbReference type="SUPFAM" id="SSF46894">
    <property type="entry name" value="C-terminal effector domain of the bipartite response regulators"/>
    <property type="match status" value="1"/>
</dbReference>
<dbReference type="Proteomes" id="UP000238541">
    <property type="component" value="Unassembled WGS sequence"/>
</dbReference>